<dbReference type="Gene3D" id="2.40.50.100">
    <property type="match status" value="1"/>
</dbReference>
<geneLocation type="plasmid" evidence="3 4">
    <name>unnamed1</name>
</geneLocation>
<evidence type="ECO:0000313" key="3">
    <source>
        <dbReference type="EMBL" id="AUN32951.1"/>
    </source>
</evidence>
<dbReference type="Pfam" id="PF25954">
    <property type="entry name" value="Beta-barrel_RND_2"/>
    <property type="match status" value="1"/>
</dbReference>
<keyword evidence="3" id="KW-0614">Plasmid</keyword>
<dbReference type="Gene3D" id="2.40.420.20">
    <property type="match status" value="1"/>
</dbReference>
<dbReference type="Gene3D" id="1.10.287.470">
    <property type="entry name" value="Helix hairpin bin"/>
    <property type="match status" value="1"/>
</dbReference>
<comment type="similarity">
    <text evidence="1">Belongs to the membrane fusion protein (MFP) (TC 8.A.1) family.</text>
</comment>
<keyword evidence="4" id="KW-1185">Reference proteome</keyword>
<name>A0A2K9NIT4_9PROT</name>
<evidence type="ECO:0000259" key="2">
    <source>
        <dbReference type="Pfam" id="PF25954"/>
    </source>
</evidence>
<organism evidence="3 4">
    <name type="scientific">Niveispirillum cyanobacteriorum</name>
    <dbReference type="NCBI Taxonomy" id="1612173"/>
    <lineage>
        <taxon>Bacteria</taxon>
        <taxon>Pseudomonadati</taxon>
        <taxon>Pseudomonadota</taxon>
        <taxon>Alphaproteobacteria</taxon>
        <taxon>Rhodospirillales</taxon>
        <taxon>Azospirillaceae</taxon>
        <taxon>Niveispirillum</taxon>
    </lineage>
</organism>
<dbReference type="PROSITE" id="PS51257">
    <property type="entry name" value="PROKAR_LIPOPROTEIN"/>
    <property type="match status" value="1"/>
</dbReference>
<evidence type="ECO:0000313" key="4">
    <source>
        <dbReference type="Proteomes" id="UP000234752"/>
    </source>
</evidence>
<dbReference type="Gene3D" id="2.40.30.170">
    <property type="match status" value="1"/>
</dbReference>
<dbReference type="GO" id="GO:1990281">
    <property type="term" value="C:efflux pump complex"/>
    <property type="evidence" value="ECO:0007669"/>
    <property type="project" value="TreeGrafter"/>
</dbReference>
<reference evidence="3 4" key="1">
    <citation type="submission" date="2017-12" db="EMBL/GenBank/DDBJ databases">
        <title>Genomes of bacteria within cyanobacterial aggregates.</title>
        <authorList>
            <person name="Cai H."/>
        </authorList>
    </citation>
    <scope>NUCLEOTIDE SEQUENCE [LARGE SCALE GENOMIC DNA]</scope>
    <source>
        <strain evidence="3 4">TH16</strain>
        <plasmid evidence="3 4">unnamed1</plasmid>
    </source>
</reference>
<dbReference type="InterPro" id="IPR058792">
    <property type="entry name" value="Beta-barrel_RND_2"/>
</dbReference>
<dbReference type="GO" id="GO:0015562">
    <property type="term" value="F:efflux transmembrane transporter activity"/>
    <property type="evidence" value="ECO:0007669"/>
    <property type="project" value="TreeGrafter"/>
</dbReference>
<feature type="domain" description="CusB-like beta-barrel" evidence="2">
    <location>
        <begin position="213"/>
        <end position="286"/>
    </location>
</feature>
<dbReference type="OrthoDB" id="9813967at2"/>
<gene>
    <name evidence="3" type="ORF">C0V82_21245</name>
</gene>
<evidence type="ECO:0000256" key="1">
    <source>
        <dbReference type="ARBA" id="ARBA00009477"/>
    </source>
</evidence>
<dbReference type="AlphaFoldDB" id="A0A2K9NIT4"/>
<proteinExistence type="inferred from homology"/>
<protein>
    <submittedName>
        <fullName evidence="3">Efflux RND transporter periplasmic adaptor subunit</fullName>
    </submittedName>
</protein>
<accession>A0A2K9NIT4</accession>
<dbReference type="PANTHER" id="PTHR30469">
    <property type="entry name" value="MULTIDRUG RESISTANCE PROTEIN MDTA"/>
    <property type="match status" value="1"/>
</dbReference>
<dbReference type="RefSeq" id="WP_102114478.1">
    <property type="nucleotide sequence ID" value="NZ_BMGN01000001.1"/>
</dbReference>
<dbReference type="EMBL" id="CP025613">
    <property type="protein sequence ID" value="AUN32951.1"/>
    <property type="molecule type" value="Genomic_DNA"/>
</dbReference>
<dbReference type="NCBIfam" id="TIGR01730">
    <property type="entry name" value="RND_mfp"/>
    <property type="match status" value="1"/>
</dbReference>
<sequence>MVGLRGAGFIRGQGAVLTVILPLVLAGCGAKEAEQAQVRPVRVAPVTFKDAHAARSFTGTIVARTEVQAGFRVGGRIAARMVEVGDRVKPGQTLARLDPTDLELSLKAAEARLAQAEAQAVQTAADLKRYTPLLASGTVSQAQFDRVKAASDAAAAQKREASSTLSIARNQRAYGSLTLDQGGVITAVLADAGQMVGDGQTVLRIATDLGREVAIDVAEGDLARLSVGGTASVALWADGDIALAGTIREITPVADPASRTFRLRVTLPADAPDAVRLGMTARVSFPEADAAALALLPSSALFHQGDRPAVWVLAPSKDRVLLRPVEVAAFRPDGVAVKAGVKEGELVVTAGAHRLDANLPVRVWDGGLP</sequence>
<dbReference type="SUPFAM" id="SSF111369">
    <property type="entry name" value="HlyD-like secretion proteins"/>
    <property type="match status" value="1"/>
</dbReference>
<dbReference type="PANTHER" id="PTHR30469:SF18">
    <property type="entry name" value="RESISTANCE-NODULATION-CELL DIVISION (RND) EFFLUX MEMBRANE FUSION PROTEIN-RELATED"/>
    <property type="match status" value="1"/>
</dbReference>
<dbReference type="InterPro" id="IPR006143">
    <property type="entry name" value="RND_pump_MFP"/>
</dbReference>
<dbReference type="KEGG" id="ncb:C0V82_21245"/>
<dbReference type="Proteomes" id="UP000234752">
    <property type="component" value="Plasmid unnamed1"/>
</dbReference>